<evidence type="ECO:0000313" key="2">
    <source>
        <dbReference type="EMBL" id="TNN80729.1"/>
    </source>
</evidence>
<organism evidence="2 3">
    <name type="scientific">Liparis tanakae</name>
    <name type="common">Tanaka's snailfish</name>
    <dbReference type="NCBI Taxonomy" id="230148"/>
    <lineage>
        <taxon>Eukaryota</taxon>
        <taxon>Metazoa</taxon>
        <taxon>Chordata</taxon>
        <taxon>Craniata</taxon>
        <taxon>Vertebrata</taxon>
        <taxon>Euteleostomi</taxon>
        <taxon>Actinopterygii</taxon>
        <taxon>Neopterygii</taxon>
        <taxon>Teleostei</taxon>
        <taxon>Neoteleostei</taxon>
        <taxon>Acanthomorphata</taxon>
        <taxon>Eupercaria</taxon>
        <taxon>Perciformes</taxon>
        <taxon>Cottioidei</taxon>
        <taxon>Cottales</taxon>
        <taxon>Liparidae</taxon>
        <taxon>Liparis</taxon>
    </lineage>
</organism>
<dbReference type="EMBL" id="SRLO01000051">
    <property type="protein sequence ID" value="TNN80729.1"/>
    <property type="molecule type" value="Genomic_DNA"/>
</dbReference>
<proteinExistence type="predicted"/>
<comment type="caution">
    <text evidence="2">The sequence shown here is derived from an EMBL/GenBank/DDBJ whole genome shotgun (WGS) entry which is preliminary data.</text>
</comment>
<accession>A0A4Z2IRT7</accession>
<sequence>MPLSPVCYFQLKLGVEIRIRANPRSTTQALQVLSSALLLPSLQMLGILTTQRHTEDSAGTDTQGCHRGSMHTSMALANLSVPVAWAGSFEKDVYFSAVPSQKSTLSWLATITEQLLWLGGPAPACLTPAAFCQRKKKQQQQEENTTFTPMGTKGATVPEQEGPMTVCHGYFTTREVIKII</sequence>
<evidence type="ECO:0000313" key="3">
    <source>
        <dbReference type="Proteomes" id="UP000314294"/>
    </source>
</evidence>
<feature type="region of interest" description="Disordered" evidence="1">
    <location>
        <begin position="137"/>
        <end position="159"/>
    </location>
</feature>
<reference evidence="2 3" key="1">
    <citation type="submission" date="2019-03" db="EMBL/GenBank/DDBJ databases">
        <title>First draft genome of Liparis tanakae, snailfish: a comprehensive survey of snailfish specific genes.</title>
        <authorList>
            <person name="Kim W."/>
            <person name="Song I."/>
            <person name="Jeong J.-H."/>
            <person name="Kim D."/>
            <person name="Kim S."/>
            <person name="Ryu S."/>
            <person name="Song J.Y."/>
            <person name="Lee S.K."/>
        </authorList>
    </citation>
    <scope>NUCLEOTIDE SEQUENCE [LARGE SCALE GENOMIC DNA]</scope>
    <source>
        <tissue evidence="2">Muscle</tissue>
    </source>
</reference>
<evidence type="ECO:0000256" key="1">
    <source>
        <dbReference type="SAM" id="MobiDB-lite"/>
    </source>
</evidence>
<dbReference type="Proteomes" id="UP000314294">
    <property type="component" value="Unassembled WGS sequence"/>
</dbReference>
<name>A0A4Z2IRT7_9TELE</name>
<gene>
    <name evidence="2" type="ORF">EYF80_008963</name>
</gene>
<protein>
    <submittedName>
        <fullName evidence="2">Uncharacterized protein</fullName>
    </submittedName>
</protein>
<keyword evidence="3" id="KW-1185">Reference proteome</keyword>
<dbReference type="AlphaFoldDB" id="A0A4Z2IRT7"/>